<comment type="caution">
    <text evidence="1">The sequence shown here is derived from an EMBL/GenBank/DDBJ whole genome shotgun (WGS) entry which is preliminary data.</text>
</comment>
<protein>
    <submittedName>
        <fullName evidence="1">Uncharacterized protein</fullName>
    </submittedName>
</protein>
<gene>
    <name evidence="1" type="ORF">GRJ2_002381500</name>
</gene>
<reference evidence="1 2" key="1">
    <citation type="submission" date="2024-06" db="EMBL/GenBank/DDBJ databases">
        <title>The draft genome of Grus japonensis, version 3.</title>
        <authorList>
            <person name="Nabeshima K."/>
            <person name="Suzuki S."/>
            <person name="Onuma M."/>
        </authorList>
    </citation>
    <scope>NUCLEOTIDE SEQUENCE [LARGE SCALE GENOMIC DNA]</scope>
    <source>
        <strain evidence="1 2">451A</strain>
    </source>
</reference>
<dbReference type="EMBL" id="BAAFJT010000022">
    <property type="protein sequence ID" value="GAB0199161.1"/>
    <property type="molecule type" value="Genomic_DNA"/>
</dbReference>
<accession>A0ABC9XPC1</accession>
<proteinExistence type="predicted"/>
<evidence type="ECO:0000313" key="1">
    <source>
        <dbReference type="EMBL" id="GAB0199161.1"/>
    </source>
</evidence>
<organism evidence="1 2">
    <name type="scientific">Grus japonensis</name>
    <name type="common">Japanese crane</name>
    <name type="synonym">Red-crowned crane</name>
    <dbReference type="NCBI Taxonomy" id="30415"/>
    <lineage>
        <taxon>Eukaryota</taxon>
        <taxon>Metazoa</taxon>
        <taxon>Chordata</taxon>
        <taxon>Craniata</taxon>
        <taxon>Vertebrata</taxon>
        <taxon>Euteleostomi</taxon>
        <taxon>Archelosauria</taxon>
        <taxon>Archosauria</taxon>
        <taxon>Dinosauria</taxon>
        <taxon>Saurischia</taxon>
        <taxon>Theropoda</taxon>
        <taxon>Coelurosauria</taxon>
        <taxon>Aves</taxon>
        <taxon>Neognathae</taxon>
        <taxon>Neoaves</taxon>
        <taxon>Gruiformes</taxon>
        <taxon>Gruidae</taxon>
        <taxon>Grus</taxon>
    </lineage>
</organism>
<keyword evidence="2" id="KW-1185">Reference proteome</keyword>
<dbReference type="Proteomes" id="UP001623348">
    <property type="component" value="Unassembled WGS sequence"/>
</dbReference>
<sequence length="107" mass="12172">MTSLQLFKSTLSKCYRLIQSVSFHIKSRKPSFEGYQLQKALQDQLKLQAVTSIYPATGYSCNGLKLTEEDDWITDKEKNELRCSGEDLISLVNNVLRVEILSRKGIA</sequence>
<name>A0ABC9XPC1_GRUJA</name>
<evidence type="ECO:0000313" key="2">
    <source>
        <dbReference type="Proteomes" id="UP001623348"/>
    </source>
</evidence>
<dbReference type="AlphaFoldDB" id="A0ABC9XPC1"/>